<organism evidence="1 2">
    <name type="scientific">Bordetella avium (strain 197N)</name>
    <dbReference type="NCBI Taxonomy" id="360910"/>
    <lineage>
        <taxon>Bacteria</taxon>
        <taxon>Pseudomonadati</taxon>
        <taxon>Pseudomonadota</taxon>
        <taxon>Betaproteobacteria</taxon>
        <taxon>Burkholderiales</taxon>
        <taxon>Alcaligenaceae</taxon>
        <taxon>Bordetella</taxon>
    </lineage>
</organism>
<dbReference type="HOGENOM" id="CLU_2231342_0_0_4"/>
<evidence type="ECO:0000313" key="1">
    <source>
        <dbReference type="EMBL" id="CAJ49060.1"/>
    </source>
</evidence>
<sequence>MPNADTTPAAAGLGPASIAALQSGDQAAVYRVLWLLAGNWLERGGSFLKARHTISASMIAGRAPTQAAFLAAGCDLYDLLAQIPQGRQALHDLLAKPVTQEAKGE</sequence>
<gene>
    <name evidence="1" type="ordered locus">BAV1448</name>
</gene>
<evidence type="ECO:0000313" key="2">
    <source>
        <dbReference type="Proteomes" id="UP000001977"/>
    </source>
</evidence>
<reference evidence="1 2" key="1">
    <citation type="journal article" date="2006" name="J. Bacteriol.">
        <title>Comparison of the genome sequence of the poultry pathogen Bordetella avium with those of B. bronchiseptica, B. pertussis, and B. parapertussis reveals extensive diversity in surface structures associated with host interaction.</title>
        <authorList>
            <person name="Sebaihia M."/>
            <person name="Preston A."/>
            <person name="Maskell D.J."/>
            <person name="Kuzmiak H."/>
            <person name="Connell T.D."/>
            <person name="King N.D."/>
            <person name="Orndorff P.E."/>
            <person name="Miyamoto D.M."/>
            <person name="Thomson N.R."/>
            <person name="Harris D."/>
            <person name="Goble A."/>
            <person name="Lord A."/>
            <person name="Murphy L."/>
            <person name="Quail M.A."/>
            <person name="Rutter S."/>
            <person name="Squares R."/>
            <person name="Squares S."/>
            <person name="Woodward J."/>
            <person name="Parkhill J."/>
            <person name="Temple L.M."/>
        </authorList>
    </citation>
    <scope>NUCLEOTIDE SEQUENCE [LARGE SCALE GENOMIC DNA]</scope>
    <source>
        <strain evidence="1 2">197N</strain>
    </source>
</reference>
<accession>Q2L2F2</accession>
<dbReference type="EMBL" id="AM167904">
    <property type="protein sequence ID" value="CAJ49060.1"/>
    <property type="molecule type" value="Genomic_DNA"/>
</dbReference>
<dbReference type="KEGG" id="bav:BAV1448"/>
<protein>
    <submittedName>
        <fullName evidence="1">Phage protein</fullName>
    </submittedName>
</protein>
<dbReference type="STRING" id="360910.BAV1448"/>
<keyword evidence="2" id="KW-1185">Reference proteome</keyword>
<proteinExistence type="predicted"/>
<dbReference type="AlphaFoldDB" id="Q2L2F2"/>
<dbReference type="Proteomes" id="UP000001977">
    <property type="component" value="Chromosome"/>
</dbReference>
<name>Q2L2F2_BORA1</name>